<name>A0A8J8MP27_9FIRM</name>
<evidence type="ECO:0000313" key="10">
    <source>
        <dbReference type="Proteomes" id="UP000683246"/>
    </source>
</evidence>
<keyword evidence="10" id="KW-1185">Reference proteome</keyword>
<feature type="transmembrane region" description="Helical" evidence="7">
    <location>
        <begin position="264"/>
        <end position="286"/>
    </location>
</feature>
<comment type="similarity">
    <text evidence="7">Belongs to the binding-protein-dependent transport system permease family.</text>
</comment>
<feature type="transmembrane region" description="Helical" evidence="7">
    <location>
        <begin position="109"/>
        <end position="129"/>
    </location>
</feature>
<dbReference type="EMBL" id="CP058649">
    <property type="protein sequence ID" value="QUI25487.1"/>
    <property type="molecule type" value="Genomic_DNA"/>
</dbReference>
<keyword evidence="2 7" id="KW-0813">Transport</keyword>
<feature type="transmembrane region" description="Helical" evidence="7">
    <location>
        <begin position="15"/>
        <end position="39"/>
    </location>
</feature>
<accession>A0A8J8MP27</accession>
<keyword evidence="4 7" id="KW-0812">Transmembrane</keyword>
<evidence type="ECO:0000256" key="5">
    <source>
        <dbReference type="ARBA" id="ARBA00022989"/>
    </source>
</evidence>
<evidence type="ECO:0000256" key="1">
    <source>
        <dbReference type="ARBA" id="ARBA00004651"/>
    </source>
</evidence>
<dbReference type="PROSITE" id="PS50928">
    <property type="entry name" value="ABC_TM1"/>
    <property type="match status" value="1"/>
</dbReference>
<dbReference type="PANTHER" id="PTHR30193:SF37">
    <property type="entry name" value="INNER MEMBRANE ABC TRANSPORTER PERMEASE PROTEIN YCJO"/>
    <property type="match status" value="1"/>
</dbReference>
<dbReference type="Pfam" id="PF00528">
    <property type="entry name" value="BPD_transp_1"/>
    <property type="match status" value="1"/>
</dbReference>
<organism evidence="9 10">
    <name type="scientific">Vallitalea pronyensis</name>
    <dbReference type="NCBI Taxonomy" id="1348613"/>
    <lineage>
        <taxon>Bacteria</taxon>
        <taxon>Bacillati</taxon>
        <taxon>Bacillota</taxon>
        <taxon>Clostridia</taxon>
        <taxon>Lachnospirales</taxon>
        <taxon>Vallitaleaceae</taxon>
        <taxon>Vallitalea</taxon>
    </lineage>
</organism>
<dbReference type="GO" id="GO:0055085">
    <property type="term" value="P:transmembrane transport"/>
    <property type="evidence" value="ECO:0007669"/>
    <property type="project" value="InterPro"/>
</dbReference>
<dbReference type="InterPro" id="IPR051393">
    <property type="entry name" value="ABC_transporter_permease"/>
</dbReference>
<dbReference type="KEGG" id="vpy:HZI73_25710"/>
<evidence type="ECO:0000259" key="8">
    <source>
        <dbReference type="PROSITE" id="PS50928"/>
    </source>
</evidence>
<sequence>MTQNKTIIRRNRMKAYAFLAPNFVGFIVFTLIPVVYAFLLSFMEWDSARPAVFVGLSNYFKLFKDTGFRISLLNTLYYTAITVPLTIVFALAFALILNEGLKGIKLFRALHFFPHISSIVAVAVVWQFLYHPDFGPINMVLKQIGIANPPRWTSSVTWAMPAVIFMSVWKSFGYYMIMFIAGLKAIPIQLYEAAKIDGANGWKRFRYVTLPMISPTMFFVVIISIISSFKVFAQVFIMTEGGPGRATSVLVYKIYTDAFKNFKFGYASAEAVILFIFILIVTIIQYRGQEKWVNYMN</sequence>
<dbReference type="PANTHER" id="PTHR30193">
    <property type="entry name" value="ABC TRANSPORTER PERMEASE PROTEIN"/>
    <property type="match status" value="1"/>
</dbReference>
<feature type="transmembrane region" description="Helical" evidence="7">
    <location>
        <begin position="76"/>
        <end position="97"/>
    </location>
</feature>
<dbReference type="RefSeq" id="WP_212696191.1">
    <property type="nucleotide sequence ID" value="NZ_CP058649.1"/>
</dbReference>
<dbReference type="GO" id="GO:0005886">
    <property type="term" value="C:plasma membrane"/>
    <property type="evidence" value="ECO:0007669"/>
    <property type="project" value="UniProtKB-SubCell"/>
</dbReference>
<feature type="transmembrane region" description="Helical" evidence="7">
    <location>
        <begin position="207"/>
        <end position="229"/>
    </location>
</feature>
<feature type="domain" description="ABC transmembrane type-1" evidence="8">
    <location>
        <begin position="72"/>
        <end position="285"/>
    </location>
</feature>
<dbReference type="Proteomes" id="UP000683246">
    <property type="component" value="Chromosome"/>
</dbReference>
<keyword evidence="5 7" id="KW-1133">Transmembrane helix</keyword>
<dbReference type="AlphaFoldDB" id="A0A8J8MP27"/>
<evidence type="ECO:0000313" key="9">
    <source>
        <dbReference type="EMBL" id="QUI25487.1"/>
    </source>
</evidence>
<reference evidence="9" key="1">
    <citation type="submission" date="2020-07" db="EMBL/GenBank/DDBJ databases">
        <title>Vallitalea pronyensis genome.</title>
        <authorList>
            <person name="Postec A."/>
        </authorList>
    </citation>
    <scope>NUCLEOTIDE SEQUENCE</scope>
    <source>
        <strain evidence="9">FatNI3</strain>
    </source>
</reference>
<proteinExistence type="inferred from homology"/>
<protein>
    <submittedName>
        <fullName evidence="9">Sugar ABC transporter permease</fullName>
    </submittedName>
</protein>
<keyword evidence="6 7" id="KW-0472">Membrane</keyword>
<dbReference type="InterPro" id="IPR000515">
    <property type="entry name" value="MetI-like"/>
</dbReference>
<evidence type="ECO:0000256" key="6">
    <source>
        <dbReference type="ARBA" id="ARBA00023136"/>
    </source>
</evidence>
<dbReference type="InterPro" id="IPR035906">
    <property type="entry name" value="MetI-like_sf"/>
</dbReference>
<evidence type="ECO:0000256" key="3">
    <source>
        <dbReference type="ARBA" id="ARBA00022475"/>
    </source>
</evidence>
<dbReference type="CDD" id="cd06261">
    <property type="entry name" value="TM_PBP2"/>
    <property type="match status" value="1"/>
</dbReference>
<evidence type="ECO:0000256" key="4">
    <source>
        <dbReference type="ARBA" id="ARBA00022692"/>
    </source>
</evidence>
<dbReference type="Gene3D" id="1.10.3720.10">
    <property type="entry name" value="MetI-like"/>
    <property type="match status" value="1"/>
</dbReference>
<comment type="subcellular location">
    <subcellularLocation>
        <location evidence="1 7">Cell membrane</location>
        <topology evidence="1 7">Multi-pass membrane protein</topology>
    </subcellularLocation>
</comment>
<feature type="transmembrane region" description="Helical" evidence="7">
    <location>
        <begin position="158"/>
        <end position="186"/>
    </location>
</feature>
<gene>
    <name evidence="9" type="ORF">HZI73_25710</name>
</gene>
<evidence type="ECO:0000256" key="7">
    <source>
        <dbReference type="RuleBase" id="RU363032"/>
    </source>
</evidence>
<keyword evidence="3" id="KW-1003">Cell membrane</keyword>
<evidence type="ECO:0000256" key="2">
    <source>
        <dbReference type="ARBA" id="ARBA00022448"/>
    </source>
</evidence>
<dbReference type="SUPFAM" id="SSF161098">
    <property type="entry name" value="MetI-like"/>
    <property type="match status" value="1"/>
</dbReference>